<dbReference type="EMBL" id="JAUSUZ010000001">
    <property type="protein sequence ID" value="MDQ0364495.1"/>
    <property type="molecule type" value="Genomic_DNA"/>
</dbReference>
<dbReference type="Proteomes" id="UP001240236">
    <property type="component" value="Unassembled WGS sequence"/>
</dbReference>
<sequence>MFPPLATAIDGLYATFAPVPLPESFSYCGGCCFSAEEARVLLTPRPLREVTAEALRYYRSNLFSMVGGVPDFRYFLPRVLELTAAETMHGRPMAGDLEWELRALVSAEWATWAADERAAIDAYLRALWSGVLAGACATPPRDVLAGISAAEPDLAPMLAEWASSLARPAAAGQLAGMLNDYRGDPDVVELSCWSPASTALFAEWLFGAGLRRAIAAAAIGAGPATYAHLAEIRKELDYLVWCRAWRTGDPAGPPQFV</sequence>
<reference evidence="1 2" key="1">
    <citation type="submission" date="2023-07" db="EMBL/GenBank/DDBJ databases">
        <title>Sequencing the genomes of 1000 actinobacteria strains.</title>
        <authorList>
            <person name="Klenk H.-P."/>
        </authorList>
    </citation>
    <scope>NUCLEOTIDE SEQUENCE [LARGE SCALE GENOMIC DNA]</scope>
    <source>
        <strain evidence="1 2">DSM 44709</strain>
    </source>
</reference>
<keyword evidence="2" id="KW-1185">Reference proteome</keyword>
<dbReference type="AlphaFoldDB" id="A0AAE3VWU3"/>
<evidence type="ECO:0000313" key="1">
    <source>
        <dbReference type="EMBL" id="MDQ0364495.1"/>
    </source>
</evidence>
<evidence type="ECO:0000313" key="2">
    <source>
        <dbReference type="Proteomes" id="UP001240236"/>
    </source>
</evidence>
<proteinExistence type="predicted"/>
<gene>
    <name evidence="1" type="ORF">J2S42_001164</name>
</gene>
<protein>
    <submittedName>
        <fullName evidence="1">Uncharacterized protein</fullName>
    </submittedName>
</protein>
<comment type="caution">
    <text evidence="1">The sequence shown here is derived from an EMBL/GenBank/DDBJ whole genome shotgun (WGS) entry which is preliminary data.</text>
</comment>
<organism evidence="1 2">
    <name type="scientific">Catenuloplanes indicus</name>
    <dbReference type="NCBI Taxonomy" id="137267"/>
    <lineage>
        <taxon>Bacteria</taxon>
        <taxon>Bacillati</taxon>
        <taxon>Actinomycetota</taxon>
        <taxon>Actinomycetes</taxon>
        <taxon>Micromonosporales</taxon>
        <taxon>Micromonosporaceae</taxon>
        <taxon>Catenuloplanes</taxon>
    </lineage>
</organism>
<dbReference type="RefSeq" id="WP_307235952.1">
    <property type="nucleotide sequence ID" value="NZ_JAUSUZ010000001.1"/>
</dbReference>
<accession>A0AAE3VWU3</accession>
<name>A0AAE3VWU3_9ACTN</name>